<evidence type="ECO:0000313" key="3">
    <source>
        <dbReference type="EMBL" id="CCH76964.1"/>
    </source>
</evidence>
<feature type="region of interest" description="Disordered" evidence="2">
    <location>
        <begin position="312"/>
        <end position="394"/>
    </location>
</feature>
<feature type="compositionally biased region" description="Basic and acidic residues" evidence="2">
    <location>
        <begin position="342"/>
        <end position="351"/>
    </location>
</feature>
<evidence type="ECO:0000256" key="2">
    <source>
        <dbReference type="SAM" id="MobiDB-lite"/>
    </source>
</evidence>
<accession>A0A077LYB1</accession>
<name>A0A077LYB1_9MICO</name>
<dbReference type="Pfam" id="PF05544">
    <property type="entry name" value="Pro_racemase"/>
    <property type="match status" value="1"/>
</dbReference>
<dbReference type="Proteomes" id="UP000035721">
    <property type="component" value="Unassembled WGS sequence"/>
</dbReference>
<evidence type="ECO:0000313" key="4">
    <source>
        <dbReference type="Proteomes" id="UP000035721"/>
    </source>
</evidence>
<evidence type="ECO:0000256" key="1">
    <source>
        <dbReference type="ARBA" id="ARBA00007529"/>
    </source>
</evidence>
<dbReference type="STRING" id="1194083.BN12_1560024"/>
<dbReference type="SUPFAM" id="SSF54506">
    <property type="entry name" value="Diaminopimelate epimerase-like"/>
    <property type="match status" value="1"/>
</dbReference>
<dbReference type="Gene3D" id="3.10.310.10">
    <property type="entry name" value="Diaminopimelate Epimerase, Chain A, domain 1"/>
    <property type="match status" value="2"/>
</dbReference>
<dbReference type="EMBL" id="CAJB01000064">
    <property type="protein sequence ID" value="CCH76964.1"/>
    <property type="molecule type" value="Genomic_DNA"/>
</dbReference>
<organism evidence="3 4">
    <name type="scientific">Nostocoides japonicum T1-X7</name>
    <dbReference type="NCBI Taxonomy" id="1194083"/>
    <lineage>
        <taxon>Bacteria</taxon>
        <taxon>Bacillati</taxon>
        <taxon>Actinomycetota</taxon>
        <taxon>Actinomycetes</taxon>
        <taxon>Micrococcales</taxon>
        <taxon>Intrasporangiaceae</taxon>
        <taxon>Nostocoides</taxon>
    </lineage>
</organism>
<dbReference type="GO" id="GO:0047580">
    <property type="term" value="F:4-hydroxyproline epimerase activity"/>
    <property type="evidence" value="ECO:0007669"/>
    <property type="project" value="TreeGrafter"/>
</dbReference>
<feature type="compositionally biased region" description="Basic residues" evidence="2">
    <location>
        <begin position="313"/>
        <end position="331"/>
    </location>
</feature>
<dbReference type="PANTHER" id="PTHR33442:SF5">
    <property type="entry name" value="BIFUNCTIONAL TRANS-3-HYDROXY-L-PROLINE DEHYDRATASE_2-EPIMERASE"/>
    <property type="match status" value="1"/>
</dbReference>
<feature type="compositionally biased region" description="Low complexity" evidence="2">
    <location>
        <begin position="363"/>
        <end position="394"/>
    </location>
</feature>
<dbReference type="FunFam" id="3.10.310.10:FF:000003">
    <property type="entry name" value="Proline racemase"/>
    <property type="match status" value="1"/>
</dbReference>
<gene>
    <name evidence="3" type="ORF">BN12_1560024</name>
</gene>
<reference evidence="3 4" key="1">
    <citation type="journal article" date="2013" name="ISME J.">
        <title>A metabolic model for members of the genus Tetrasphaera involved in enhanced biological phosphorus removal.</title>
        <authorList>
            <person name="Kristiansen R."/>
            <person name="Nguyen H.T.T."/>
            <person name="Saunders A.M."/>
            <person name="Nielsen J.L."/>
            <person name="Wimmer R."/>
            <person name="Le V.Q."/>
            <person name="McIlroy S.J."/>
            <person name="Petrovski S."/>
            <person name="Seviour R.J."/>
            <person name="Calteau A."/>
            <person name="Nielsen K.L."/>
            <person name="Nielsen P.H."/>
        </authorList>
    </citation>
    <scope>NUCLEOTIDE SEQUENCE [LARGE SCALE GENOMIC DNA]</scope>
    <source>
        <strain evidence="3 4">T1-X7</strain>
    </source>
</reference>
<dbReference type="AlphaFoldDB" id="A0A077LYB1"/>
<dbReference type="OrthoDB" id="181267at2"/>
<proteinExistence type="inferred from homology"/>
<comment type="similarity">
    <text evidence="1">Belongs to the proline racemase family.</text>
</comment>
<comment type="caution">
    <text evidence="3">The sequence shown here is derived from an EMBL/GenBank/DDBJ whole genome shotgun (WGS) entry which is preliminary data.</text>
</comment>
<sequence length="407" mass="43164">MHADHLFAVLDVHAGGAPSRIVRSGLPRIPGATMMDRMQGFAARHDWIRKALVLEPRGKEMTSVVVLTEPVHPDAHVGAFFMEAHGYLPMCGSDTIATATALIETGQVPATGPETVVRIDTPAGLIEATAHLDPDGRVASVTFVNAPGFCAVSQEPLEVPGLGRVVVDVAYGGNFYVIADASRLGLAFDPLRTRPLVTAAHSLREAANAALPVRHPTIPEIAGITHVQLFWPPEREGGPTRIVVVIPTGGVDRSPCGTGTTAKVATLFARGELELGQAFTHESLTGARFTGRPLEPTLVGDTPACRVSITDRHRLRRGRRHDLRRPPRRAGRGVPPRLTDTASDRTHRTSPPERTATCAGTEPSPSSTATPRARAARSSWAGCPTSRATPSSTSACTCRTTSTTCDG</sequence>
<dbReference type="PANTHER" id="PTHR33442">
    <property type="entry name" value="TRANS-3-HYDROXY-L-PROLINE DEHYDRATASE"/>
    <property type="match status" value="1"/>
</dbReference>
<dbReference type="InterPro" id="IPR008794">
    <property type="entry name" value="Pro_racemase_fam"/>
</dbReference>
<dbReference type="SFLD" id="SFLDS00028">
    <property type="entry name" value="Proline_Racemase"/>
    <property type="match status" value="1"/>
</dbReference>
<dbReference type="RefSeq" id="WP_083454683.1">
    <property type="nucleotide sequence ID" value="NZ_HF570958.1"/>
</dbReference>
<evidence type="ECO:0008006" key="5">
    <source>
        <dbReference type="Google" id="ProtNLM"/>
    </source>
</evidence>
<keyword evidence="4" id="KW-1185">Reference proteome</keyword>
<protein>
    <recommendedName>
        <fullName evidence="5">Proline racemase</fullName>
    </recommendedName>
</protein>